<feature type="repeat" description="WD" evidence="3">
    <location>
        <begin position="454"/>
        <end position="481"/>
    </location>
</feature>
<keyword evidence="5" id="KW-1133">Transmembrane helix</keyword>
<dbReference type="InterPro" id="IPR019775">
    <property type="entry name" value="WD40_repeat_CS"/>
</dbReference>
<keyword evidence="2" id="KW-0677">Repeat</keyword>
<dbReference type="CDD" id="cd00200">
    <property type="entry name" value="WD40"/>
    <property type="match status" value="1"/>
</dbReference>
<proteinExistence type="predicted"/>
<dbReference type="Pfam" id="PF00400">
    <property type="entry name" value="WD40"/>
    <property type="match status" value="5"/>
</dbReference>
<dbReference type="PANTHER" id="PTHR22838:SF0">
    <property type="entry name" value="WD REPEAT-CONTAINING PROTEIN 26"/>
    <property type="match status" value="1"/>
</dbReference>
<keyword evidence="1 3" id="KW-0853">WD repeat</keyword>
<evidence type="ECO:0000259" key="6">
    <source>
        <dbReference type="PROSITE" id="PS50897"/>
    </source>
</evidence>
<evidence type="ECO:0000256" key="3">
    <source>
        <dbReference type="PROSITE-ProRule" id="PRU00221"/>
    </source>
</evidence>
<dbReference type="PANTHER" id="PTHR22838">
    <property type="entry name" value="WD REPEAT PROTEIN 26-RELATED"/>
    <property type="match status" value="1"/>
</dbReference>
<feature type="repeat" description="WD" evidence="3">
    <location>
        <begin position="482"/>
        <end position="513"/>
    </location>
</feature>
<dbReference type="PROSITE" id="PS50897">
    <property type="entry name" value="CTLH"/>
    <property type="match status" value="1"/>
</dbReference>
<organism evidence="7 8">
    <name type="scientific">Phycomyces blakesleeanus</name>
    <dbReference type="NCBI Taxonomy" id="4837"/>
    <lineage>
        <taxon>Eukaryota</taxon>
        <taxon>Fungi</taxon>
        <taxon>Fungi incertae sedis</taxon>
        <taxon>Mucoromycota</taxon>
        <taxon>Mucoromycotina</taxon>
        <taxon>Mucoromycetes</taxon>
        <taxon>Mucorales</taxon>
        <taxon>Phycomycetaceae</taxon>
        <taxon>Phycomyces</taxon>
    </lineage>
</organism>
<dbReference type="Gene3D" id="2.130.10.10">
    <property type="entry name" value="YVTN repeat-like/Quinoprotein amine dehydrogenase"/>
    <property type="match status" value="1"/>
</dbReference>
<dbReference type="PROSITE" id="PS50896">
    <property type="entry name" value="LISH"/>
    <property type="match status" value="1"/>
</dbReference>
<keyword evidence="8" id="KW-1185">Reference proteome</keyword>
<dbReference type="SUPFAM" id="SSF50978">
    <property type="entry name" value="WD40 repeat-like"/>
    <property type="match status" value="1"/>
</dbReference>
<evidence type="ECO:0000256" key="5">
    <source>
        <dbReference type="SAM" id="Phobius"/>
    </source>
</evidence>
<protein>
    <submittedName>
        <fullName evidence="7">WD40-repeat-containing domain protein</fullName>
    </submittedName>
</protein>
<comment type="caution">
    <text evidence="7">The sequence shown here is derived from an EMBL/GenBank/DDBJ whole genome shotgun (WGS) entry which is preliminary data.</text>
</comment>
<dbReference type="InterPro" id="IPR051350">
    <property type="entry name" value="WD_repeat-ST_regulator"/>
</dbReference>
<feature type="repeat" description="WD" evidence="3">
    <location>
        <begin position="272"/>
        <end position="313"/>
    </location>
</feature>
<dbReference type="SMART" id="SM00668">
    <property type="entry name" value="CTLH"/>
    <property type="match status" value="1"/>
</dbReference>
<dbReference type="InterPro" id="IPR015943">
    <property type="entry name" value="WD40/YVTN_repeat-like_dom_sf"/>
</dbReference>
<feature type="transmembrane region" description="Helical" evidence="5">
    <location>
        <begin position="513"/>
        <end position="530"/>
    </location>
</feature>
<dbReference type="PROSITE" id="PS50082">
    <property type="entry name" value="WD_REPEATS_2"/>
    <property type="match status" value="5"/>
</dbReference>
<dbReference type="EMBL" id="JBCLYO010000023">
    <property type="protein sequence ID" value="KAL0079113.1"/>
    <property type="molecule type" value="Genomic_DNA"/>
</dbReference>
<keyword evidence="5" id="KW-0472">Membrane</keyword>
<dbReference type="Proteomes" id="UP001448207">
    <property type="component" value="Unassembled WGS sequence"/>
</dbReference>
<accession>A0ABR3ARE7</accession>
<dbReference type="InterPro" id="IPR006595">
    <property type="entry name" value="CTLH_C"/>
</dbReference>
<reference evidence="7 8" key="1">
    <citation type="submission" date="2024-04" db="EMBL/GenBank/DDBJ databases">
        <title>Symmetric and asymmetric DNA N6-adenine methylation regulates different biological responses in Mucorales.</title>
        <authorList>
            <consortium name="Lawrence Berkeley National Laboratory"/>
            <person name="Lax C."/>
            <person name="Mondo S.J."/>
            <person name="Osorio-Concepcion M."/>
            <person name="Muszewska A."/>
            <person name="Corrochano-Luque M."/>
            <person name="Gutierrez G."/>
            <person name="Riley R."/>
            <person name="Lipzen A."/>
            <person name="Guo J."/>
            <person name="Hundley H."/>
            <person name="Amirebrahimi M."/>
            <person name="Ng V."/>
            <person name="Lorenzo-Gutierrez D."/>
            <person name="Binder U."/>
            <person name="Yang J."/>
            <person name="Song Y."/>
            <person name="Canovas D."/>
            <person name="Navarro E."/>
            <person name="Freitag M."/>
            <person name="Gabaldon T."/>
            <person name="Grigoriev I.V."/>
            <person name="Corrochano L.M."/>
            <person name="Nicolas F.E."/>
            <person name="Garre V."/>
        </authorList>
    </citation>
    <scope>NUCLEOTIDE SEQUENCE [LARGE SCALE GENOMIC DNA]</scope>
    <source>
        <strain evidence="7 8">L51</strain>
    </source>
</reference>
<name>A0ABR3ARE7_PHYBL</name>
<dbReference type="Pfam" id="PF23627">
    <property type="entry name" value="LisH_WDR26"/>
    <property type="match status" value="1"/>
</dbReference>
<dbReference type="InterPro" id="IPR001680">
    <property type="entry name" value="WD40_rpt"/>
</dbReference>
<feature type="region of interest" description="Disordered" evidence="4">
    <location>
        <begin position="1"/>
        <end position="20"/>
    </location>
</feature>
<sequence length="542" mass="61897">MQITKHTASNSQSSQPESRLGNVNKDELVRLVLQTLQDLDYHGPAMMLEKESGVTLESDNVTSFRQAILTGDWTAAEALLPTMALSKTEDLSQAIFLIREQRFLELLEDRKTLNALYSLRTELTPLGLNVDRIHELSSLILCSTAEDVKAQARWDGAGGKSRELLLVELQRYILPSSMIPKERMLTLIDQAFQWQRRGCLYHNVAESDYSLFEDHACDKDRFPKSTIRVLEGHADQVWHIAFSHNGKYLASVSKDKTCTIWDISTFEVIQVLSGQPDSSSYCEWSPDDKRLLICGCDHAMRLWDPMTGDLIQNFLEHEEQVTSCAWLPDGKHVLSAGCDKKICLWNLDGTLVNTWIVERVLDMKLSADGRRLVIASYENNISVYNFDYPNLSPKIKESGGITSLTLTKDSRFALVNIKELQEIHLWNLEDQTLKHKYAGHKQGEYVIRSTFGGPDDSFVLSGSEDNCVYVWSREHQELLEVLCGHTDTVNCVSWYSHTHTMFATGSDDGTIRMQVYISFFLNIYIYIYIYNSNYIIYLSRCY</sequence>
<dbReference type="InterPro" id="IPR006594">
    <property type="entry name" value="LisH"/>
</dbReference>
<evidence type="ECO:0000256" key="2">
    <source>
        <dbReference type="ARBA" id="ARBA00022737"/>
    </source>
</evidence>
<dbReference type="InterPro" id="IPR036322">
    <property type="entry name" value="WD40_repeat_dom_sf"/>
</dbReference>
<dbReference type="SMART" id="SM00320">
    <property type="entry name" value="WD40"/>
    <property type="match status" value="6"/>
</dbReference>
<dbReference type="PROSITE" id="PS50294">
    <property type="entry name" value="WD_REPEATS_REGION"/>
    <property type="match status" value="2"/>
</dbReference>
<gene>
    <name evidence="7" type="ORF">J3Q64DRAFT_1645499</name>
</gene>
<evidence type="ECO:0000313" key="7">
    <source>
        <dbReference type="EMBL" id="KAL0079113.1"/>
    </source>
</evidence>
<evidence type="ECO:0000256" key="1">
    <source>
        <dbReference type="ARBA" id="ARBA00022574"/>
    </source>
</evidence>
<feature type="domain" description="CTLH" evidence="6">
    <location>
        <begin position="57"/>
        <end position="114"/>
    </location>
</feature>
<evidence type="ECO:0000256" key="4">
    <source>
        <dbReference type="SAM" id="MobiDB-lite"/>
    </source>
</evidence>
<feature type="compositionally biased region" description="Polar residues" evidence="4">
    <location>
        <begin position="1"/>
        <end position="17"/>
    </location>
</feature>
<evidence type="ECO:0000313" key="8">
    <source>
        <dbReference type="Proteomes" id="UP001448207"/>
    </source>
</evidence>
<dbReference type="PROSITE" id="PS00678">
    <property type="entry name" value="WD_REPEATS_1"/>
    <property type="match status" value="2"/>
</dbReference>
<feature type="repeat" description="WD" evidence="3">
    <location>
        <begin position="314"/>
        <end position="348"/>
    </location>
</feature>
<keyword evidence="5" id="KW-0812">Transmembrane</keyword>
<feature type="repeat" description="WD" evidence="3">
    <location>
        <begin position="230"/>
        <end position="271"/>
    </location>
</feature>